<dbReference type="PANTHER" id="PTHR30620:SF16">
    <property type="entry name" value="LYSOSOMAL BETA GLUCOSIDASE"/>
    <property type="match status" value="1"/>
</dbReference>
<comment type="similarity">
    <text evidence="3 10">Belongs to the glycosyl hydrolase 3 family.</text>
</comment>
<dbReference type="FunFam" id="2.60.40.10:FF:000495">
    <property type="entry name" value="Periplasmic beta-glucosidase"/>
    <property type="match status" value="1"/>
</dbReference>
<evidence type="ECO:0000256" key="1">
    <source>
        <dbReference type="ARBA" id="ARBA00000448"/>
    </source>
</evidence>
<dbReference type="SMART" id="SM01217">
    <property type="entry name" value="Fn3_like"/>
    <property type="match status" value="1"/>
</dbReference>
<dbReference type="Gene3D" id="3.40.50.1700">
    <property type="entry name" value="Glycoside hydrolase family 3 C-terminal domain"/>
    <property type="match status" value="1"/>
</dbReference>
<dbReference type="PROSITE" id="PS00775">
    <property type="entry name" value="GLYCOSYL_HYDROL_F3"/>
    <property type="match status" value="1"/>
</dbReference>
<dbReference type="AlphaFoldDB" id="A0A2S7ITT7"/>
<dbReference type="GO" id="GO:0009251">
    <property type="term" value="P:glucan catabolic process"/>
    <property type="evidence" value="ECO:0007669"/>
    <property type="project" value="TreeGrafter"/>
</dbReference>
<dbReference type="SUPFAM" id="SSF52279">
    <property type="entry name" value="Beta-D-glucan exohydrolase, C-terminal domain"/>
    <property type="match status" value="1"/>
</dbReference>
<dbReference type="Gene3D" id="3.20.20.300">
    <property type="entry name" value="Glycoside hydrolase, family 3, N-terminal domain"/>
    <property type="match status" value="1"/>
</dbReference>
<dbReference type="Pfam" id="PF00933">
    <property type="entry name" value="Glyco_hydro_3"/>
    <property type="match status" value="1"/>
</dbReference>
<dbReference type="Pfam" id="PF01915">
    <property type="entry name" value="Glyco_hydro_3_C"/>
    <property type="match status" value="1"/>
</dbReference>
<dbReference type="SUPFAM" id="SSF51445">
    <property type="entry name" value="(Trans)glycosidases"/>
    <property type="match status" value="1"/>
</dbReference>
<dbReference type="GO" id="GO:0008422">
    <property type="term" value="F:beta-glucosidase activity"/>
    <property type="evidence" value="ECO:0007669"/>
    <property type="project" value="UniProtKB-EC"/>
</dbReference>
<dbReference type="GO" id="GO:0042597">
    <property type="term" value="C:periplasmic space"/>
    <property type="evidence" value="ECO:0007669"/>
    <property type="project" value="UniProtKB-SubCell"/>
</dbReference>
<dbReference type="InterPro" id="IPR001764">
    <property type="entry name" value="Glyco_hydro_3_N"/>
</dbReference>
<name>A0A2S7ITT7_9BACT</name>
<dbReference type="FunFam" id="3.40.50.1700:FF:000004">
    <property type="entry name" value="Periplasmic beta-glucosidase"/>
    <property type="match status" value="1"/>
</dbReference>
<dbReference type="InterPro" id="IPR026891">
    <property type="entry name" value="Fn3-like"/>
</dbReference>
<dbReference type="OrthoDB" id="9805821at2"/>
<comment type="catalytic activity">
    <reaction evidence="1">
        <text>Hydrolysis of terminal, non-reducing beta-D-glucosyl residues with release of beta-D-glucose.</text>
        <dbReference type="EC" id="3.2.1.21"/>
    </reaction>
</comment>
<dbReference type="PRINTS" id="PR00133">
    <property type="entry name" value="GLHYDRLASE3"/>
</dbReference>
<keyword evidence="14" id="KW-1185">Reference proteome</keyword>
<dbReference type="EMBL" id="PTRA01000001">
    <property type="protein sequence ID" value="PQA61102.1"/>
    <property type="molecule type" value="Genomic_DNA"/>
</dbReference>
<dbReference type="InterPro" id="IPR013783">
    <property type="entry name" value="Ig-like_fold"/>
</dbReference>
<evidence type="ECO:0000259" key="12">
    <source>
        <dbReference type="SMART" id="SM01217"/>
    </source>
</evidence>
<evidence type="ECO:0000256" key="2">
    <source>
        <dbReference type="ARBA" id="ARBA00004418"/>
    </source>
</evidence>
<dbReference type="InterPro" id="IPR036962">
    <property type="entry name" value="Glyco_hydro_3_N_sf"/>
</dbReference>
<dbReference type="InterPro" id="IPR019800">
    <property type="entry name" value="Glyco_hydro_3_AS"/>
</dbReference>
<evidence type="ECO:0000313" key="13">
    <source>
        <dbReference type="EMBL" id="PQA61102.1"/>
    </source>
</evidence>
<evidence type="ECO:0000256" key="10">
    <source>
        <dbReference type="RuleBase" id="RU361161"/>
    </source>
</evidence>
<evidence type="ECO:0000313" key="14">
    <source>
        <dbReference type="Proteomes" id="UP000239590"/>
    </source>
</evidence>
<dbReference type="InterPro" id="IPR002772">
    <property type="entry name" value="Glyco_hydro_3_C"/>
</dbReference>
<dbReference type="InterPro" id="IPR036881">
    <property type="entry name" value="Glyco_hydro_3_C_sf"/>
</dbReference>
<feature type="domain" description="Fibronectin type III-like" evidence="12">
    <location>
        <begin position="678"/>
        <end position="747"/>
    </location>
</feature>
<evidence type="ECO:0000256" key="4">
    <source>
        <dbReference type="ARBA" id="ARBA00012744"/>
    </source>
</evidence>
<dbReference type="FunFam" id="3.20.20.300:FF:000005">
    <property type="entry name" value="Periplasmic beta-glucosidase"/>
    <property type="match status" value="1"/>
</dbReference>
<keyword evidence="8 10" id="KW-0326">Glycosidase</keyword>
<feature type="chain" id="PRO_5015677180" description="Periplasmic beta-glucosidase" evidence="11">
    <location>
        <begin position="20"/>
        <end position="759"/>
    </location>
</feature>
<keyword evidence="5 11" id="KW-0732">Signal</keyword>
<proteinExistence type="inferred from homology"/>
<sequence>MKKTSLLLLAGLFQLQVQAQTPEAKMNTFVTKLMGQMTIDEKIGQLNLVTPGGFTATGATVSQNVEANIKAGKVGGLFGIYDPTLVRKPQELAVKNSRLHIPLLFGLDVIHGHKTSFPIPLGISSTWDLERIEKSARIAATEATADGLNWVFSPMVDIARDPRWGRISESSGEDPYLGSLIAKAMIRGYQGTSFKETNTVLACVKHFALYGAAEAGRDYNTVDMSRIKMFEYYLPPYKAAIDAGVGSVMTSFNEIDAVPATANKWLVTDLLRKQWGFKGLVVTDYTAINEMIAHGLGDLKQVSALALKAGTDMDMVGEGFLTTLKQSLNEGKITQKEIDQACRRILEAKYKLGLFDDPYRYLDESRPAKEILTPENRAFARDLAARSHVLLKNANQTLPLKKSGSIALIGPLADDRKNMLGTWNIAGDWKKAVTVAEGIKNVAGNSVKINYAKGANFTTDTLLIQRLNAQNGLVDVDPRSPEAMIEEAVKVARQSDVIIAVVGEAQEMSGEASSRSDIGIPENQKDLLKALKKTGKPLVLVLMSGRPLTLTWENDNADAMLEAWFGGSESGNAIADVLFGNYNPAGKLTATFPRNVGQIPIYYNHKNTGRPYEGVLLDKFKSRYLDVPNDPLFPFGYGLSYTTFSYSEVKLSQTTLKGNQTLQASVTVKNTGKYTGEEVVQLYISDPVASVTRSVKDLKGFQKISLKPGESKEVTFRITPEQLKFYTTDLKYDWEGGEFGIQIGTNSSEVKTANVQWTK</sequence>
<dbReference type="NCBIfam" id="NF011678">
    <property type="entry name" value="PRK15098.1"/>
    <property type="match status" value="1"/>
</dbReference>
<protein>
    <recommendedName>
        <fullName evidence="9">Periplasmic beta-glucosidase</fullName>
        <ecNumber evidence="4">3.2.1.21</ecNumber>
    </recommendedName>
</protein>
<dbReference type="EC" id="3.2.1.21" evidence="4"/>
<dbReference type="PANTHER" id="PTHR30620">
    <property type="entry name" value="PERIPLASMIC BETA-GLUCOSIDASE-RELATED"/>
    <property type="match status" value="1"/>
</dbReference>
<dbReference type="Pfam" id="PF14310">
    <property type="entry name" value="Fn3-like"/>
    <property type="match status" value="1"/>
</dbReference>
<dbReference type="Proteomes" id="UP000239590">
    <property type="component" value="Unassembled WGS sequence"/>
</dbReference>
<organism evidence="13 14">
    <name type="scientific">Siphonobacter curvatus</name>
    <dbReference type="NCBI Taxonomy" id="2094562"/>
    <lineage>
        <taxon>Bacteria</taxon>
        <taxon>Pseudomonadati</taxon>
        <taxon>Bacteroidota</taxon>
        <taxon>Cytophagia</taxon>
        <taxon>Cytophagales</taxon>
        <taxon>Cytophagaceae</taxon>
        <taxon>Siphonobacter</taxon>
    </lineage>
</organism>
<accession>A0A2S7ITT7</accession>
<evidence type="ECO:0000256" key="6">
    <source>
        <dbReference type="ARBA" id="ARBA00022764"/>
    </source>
</evidence>
<evidence type="ECO:0000256" key="11">
    <source>
        <dbReference type="SAM" id="SignalP"/>
    </source>
</evidence>
<keyword evidence="7 10" id="KW-0378">Hydrolase</keyword>
<keyword evidence="6" id="KW-0574">Periplasm</keyword>
<evidence type="ECO:0000256" key="8">
    <source>
        <dbReference type="ARBA" id="ARBA00023295"/>
    </source>
</evidence>
<evidence type="ECO:0000256" key="7">
    <source>
        <dbReference type="ARBA" id="ARBA00022801"/>
    </source>
</evidence>
<comment type="caution">
    <text evidence="13">The sequence shown here is derived from an EMBL/GenBank/DDBJ whole genome shotgun (WGS) entry which is preliminary data.</text>
</comment>
<dbReference type="InterPro" id="IPR017853">
    <property type="entry name" value="GH"/>
</dbReference>
<evidence type="ECO:0000256" key="9">
    <source>
        <dbReference type="ARBA" id="ARBA00067498"/>
    </source>
</evidence>
<evidence type="ECO:0000256" key="5">
    <source>
        <dbReference type="ARBA" id="ARBA00022729"/>
    </source>
</evidence>
<reference evidence="14" key="1">
    <citation type="submission" date="2018-02" db="EMBL/GenBank/DDBJ databases">
        <title>Genome sequencing of Solimonas sp. HR-BB.</title>
        <authorList>
            <person name="Lee Y."/>
            <person name="Jeon C.O."/>
        </authorList>
    </citation>
    <scope>NUCLEOTIDE SEQUENCE [LARGE SCALE GENOMIC DNA]</scope>
    <source>
        <strain evidence="14">HR-U</strain>
    </source>
</reference>
<dbReference type="Gene3D" id="2.60.40.10">
    <property type="entry name" value="Immunoglobulins"/>
    <property type="match status" value="1"/>
</dbReference>
<feature type="signal peptide" evidence="11">
    <location>
        <begin position="1"/>
        <end position="19"/>
    </location>
</feature>
<dbReference type="InterPro" id="IPR051915">
    <property type="entry name" value="Cellulose_Degrad_GH3"/>
</dbReference>
<comment type="subcellular location">
    <subcellularLocation>
        <location evidence="2">Periplasm</location>
    </subcellularLocation>
</comment>
<dbReference type="RefSeq" id="WP_104714101.1">
    <property type="nucleotide sequence ID" value="NZ_PTRA01000001.1"/>
</dbReference>
<evidence type="ECO:0000256" key="3">
    <source>
        <dbReference type="ARBA" id="ARBA00005336"/>
    </source>
</evidence>
<gene>
    <name evidence="13" type="ORF">C5O19_13405</name>
</gene>